<evidence type="ECO:0008006" key="3">
    <source>
        <dbReference type="Google" id="ProtNLM"/>
    </source>
</evidence>
<feature type="region of interest" description="Disordered" evidence="1">
    <location>
        <begin position="74"/>
        <end position="97"/>
    </location>
</feature>
<sequence length="180" mass="20126">MVKYSKSGWTDEDVALLKKMWFEPGSAQKIGMALSVRRTRSAVIGKADRLGLGPKPYTAPESRKKTRGLGIQVKKVRKPKAKAEKPKIEKPPEPLKPKIELVPEGQAALPARPETVVATLDLKRGMCRWPYGDPTQADFGHCGCRADYGVYCISHARVAYVPPERRAATRPMRVYTRRRA</sequence>
<feature type="compositionally biased region" description="Basic and acidic residues" evidence="1">
    <location>
        <begin position="81"/>
        <end position="97"/>
    </location>
</feature>
<dbReference type="InterPro" id="IPR011681">
    <property type="entry name" value="GcrA"/>
</dbReference>
<dbReference type="Pfam" id="PF07750">
    <property type="entry name" value="GcrA"/>
    <property type="match status" value="1"/>
</dbReference>
<dbReference type="EMBL" id="PQ287320">
    <property type="protein sequence ID" value="XHV10727.1"/>
    <property type="molecule type" value="Genomic_DNA"/>
</dbReference>
<proteinExistence type="predicted"/>
<organism evidence="2">
    <name type="scientific">Caulobacter phage BL57</name>
    <dbReference type="NCBI Taxonomy" id="3348355"/>
    <lineage>
        <taxon>Viruses</taxon>
    </lineage>
</organism>
<name>A0AB74UIK5_9VIRU</name>
<evidence type="ECO:0000313" key="2">
    <source>
        <dbReference type="EMBL" id="XHV10727.1"/>
    </source>
</evidence>
<evidence type="ECO:0000256" key="1">
    <source>
        <dbReference type="SAM" id="MobiDB-lite"/>
    </source>
</evidence>
<reference evidence="2" key="1">
    <citation type="submission" date="2024-10" db="EMBL/GenBank/DDBJ databases">
        <title>Genetic diversity among independent isolates of the Dolichocephalovirinae subfamily.</title>
        <authorList>
            <person name="Ely B."/>
            <person name="Thomas Q."/>
            <person name="Mohammadi T."/>
        </authorList>
    </citation>
    <scope>NUCLEOTIDE SEQUENCE</scope>
</reference>
<gene>
    <name evidence="2" type="ORF">BL57_255c</name>
</gene>
<protein>
    <recommendedName>
        <fullName evidence="3">GcrA cell cycle regulator</fullName>
    </recommendedName>
</protein>
<accession>A0AB74UIK5</accession>